<protein>
    <submittedName>
        <fullName evidence="2">DUF2264 domain-containing protein</fullName>
    </submittedName>
</protein>
<keyword evidence="3" id="KW-1185">Reference proteome</keyword>
<reference evidence="3" key="1">
    <citation type="journal article" date="2019" name="Int. J. Syst. Evol. Microbiol.">
        <title>The Global Catalogue of Microorganisms (GCM) 10K type strain sequencing project: providing services to taxonomists for standard genome sequencing and annotation.</title>
        <authorList>
            <consortium name="The Broad Institute Genomics Platform"/>
            <consortium name="The Broad Institute Genome Sequencing Center for Infectious Disease"/>
            <person name="Wu L."/>
            <person name="Ma J."/>
        </authorList>
    </citation>
    <scope>NUCLEOTIDE SEQUENCE [LARGE SCALE GENOMIC DNA]</scope>
    <source>
        <strain evidence="3">JCM 18063</strain>
    </source>
</reference>
<accession>A0ABP8YK23</accession>
<organism evidence="2 3">
    <name type="scientific">Isoptericola chiayiensis</name>
    <dbReference type="NCBI Taxonomy" id="579446"/>
    <lineage>
        <taxon>Bacteria</taxon>
        <taxon>Bacillati</taxon>
        <taxon>Actinomycetota</taxon>
        <taxon>Actinomycetes</taxon>
        <taxon>Micrococcales</taxon>
        <taxon>Promicromonosporaceae</taxon>
        <taxon>Isoptericola</taxon>
    </lineage>
</organism>
<sequence>MDHSRSWWAALADRMLAAVDPYRSAGGALITLPGPTGANSREIAGLEGFARTFLLAGFRLAGERGDDPHGYAERYAAGLAAGTDPGSPERWVRLAEHGQAKVEAASTVLILDMTRPWLWDRLDPLVQEQVVDYLADAVGDDTYPRINWVWFRLVVQTFLRSVGGPHSLDEMRADLATHDTFARADGWMADGPERSFDHYNGWALHTYPALWARMAGAVDLAAERRDRDVATLDRFLDDALALVGGDDSPMLQGRSLTYRFAAAAPFWVGALAEVPGHSPGRLRHAASAVVGHFADRGAPDDDGLLTLGWHHTWPRIAQAYSGSGSPYWASKGMLGLALPADHPAWTEPAEPLPVETGDVLRAVRAPGWVVSATRDDGVVRVVNHGTDHALPGADVGDSPLYARLGYSTATSPWLDDASWDAPSDQSVVLVDAAGRATHRAGFETLGDPRVRDGFGVAGSTGPARWMDLEPGQADHGSGRRGASSVAGVLTVVSLVRGPWEVRWVRVESVPDGGAAAALRVSGWPVVAGDGLVSRLTPLLGRWDAEELRGDDVSPLGRDARVPVLAGPVVVGEWVAVLVTLRGARAGAAQGEAGVDLDGTTAVVRWPDGTRTRTPLPTPST</sequence>
<name>A0ABP8YK23_9MICO</name>
<dbReference type="EMBL" id="BAABID010000011">
    <property type="protein sequence ID" value="GAA4731361.1"/>
    <property type="molecule type" value="Genomic_DNA"/>
</dbReference>
<dbReference type="InterPro" id="IPR016624">
    <property type="entry name" value="UCP014753"/>
</dbReference>
<evidence type="ECO:0000259" key="1">
    <source>
        <dbReference type="Pfam" id="PF10022"/>
    </source>
</evidence>
<dbReference type="RefSeq" id="WP_172153744.1">
    <property type="nucleotide sequence ID" value="NZ_BAABID010000011.1"/>
</dbReference>
<evidence type="ECO:0000313" key="3">
    <source>
        <dbReference type="Proteomes" id="UP001500956"/>
    </source>
</evidence>
<dbReference type="Pfam" id="PF10022">
    <property type="entry name" value="DUF2264"/>
    <property type="match status" value="1"/>
</dbReference>
<dbReference type="Proteomes" id="UP001500956">
    <property type="component" value="Unassembled WGS sequence"/>
</dbReference>
<proteinExistence type="predicted"/>
<dbReference type="InterPro" id="IPR049349">
    <property type="entry name" value="DUF2264_N"/>
</dbReference>
<gene>
    <name evidence="2" type="ORF">GCM10023216_24250</name>
</gene>
<feature type="domain" description="DUF2264" evidence="1">
    <location>
        <begin position="5"/>
        <end position="351"/>
    </location>
</feature>
<evidence type="ECO:0000313" key="2">
    <source>
        <dbReference type="EMBL" id="GAA4731361.1"/>
    </source>
</evidence>
<comment type="caution">
    <text evidence="2">The sequence shown here is derived from an EMBL/GenBank/DDBJ whole genome shotgun (WGS) entry which is preliminary data.</text>
</comment>
<dbReference type="PANTHER" id="PTHR35339:SF4">
    <property type="entry name" value="LINALOOL DEHYDRATASE_ISOMERASE DOMAIN-CONTAINING PROTEIN"/>
    <property type="match status" value="1"/>
</dbReference>
<dbReference type="PANTHER" id="PTHR35339">
    <property type="entry name" value="LINALOOL DEHYDRATASE_ISOMERASE DOMAIN-CONTAINING PROTEIN"/>
    <property type="match status" value="1"/>
</dbReference>